<accession>A0A371D154</accession>
<evidence type="ECO:0000256" key="2">
    <source>
        <dbReference type="ARBA" id="ARBA00022771"/>
    </source>
</evidence>
<dbReference type="Gene3D" id="6.10.140.2220">
    <property type="match status" value="1"/>
</dbReference>
<dbReference type="InterPro" id="IPR002893">
    <property type="entry name" value="Znf_MYND"/>
</dbReference>
<proteinExistence type="predicted"/>
<protein>
    <recommendedName>
        <fullName evidence="5">MYND-type domain-containing protein</fullName>
    </recommendedName>
</protein>
<dbReference type="PANTHER" id="PTHR10237:SF15">
    <property type="entry name" value="LD37257P"/>
    <property type="match status" value="1"/>
</dbReference>
<keyword evidence="7" id="KW-1185">Reference proteome</keyword>
<keyword evidence="3" id="KW-0862">Zinc</keyword>
<evidence type="ECO:0000313" key="6">
    <source>
        <dbReference type="EMBL" id="RDX46262.1"/>
    </source>
</evidence>
<evidence type="ECO:0000256" key="3">
    <source>
        <dbReference type="ARBA" id="ARBA00022833"/>
    </source>
</evidence>
<dbReference type="GO" id="GO:0000981">
    <property type="term" value="F:DNA-binding transcription factor activity, RNA polymerase II-specific"/>
    <property type="evidence" value="ECO:0007669"/>
    <property type="project" value="TreeGrafter"/>
</dbReference>
<dbReference type="PROSITE" id="PS01360">
    <property type="entry name" value="ZF_MYND_1"/>
    <property type="match status" value="1"/>
</dbReference>
<gene>
    <name evidence="6" type="ORF">OH76DRAFT_1407173</name>
</gene>
<dbReference type="Pfam" id="PF01753">
    <property type="entry name" value="zf-MYND"/>
    <property type="match status" value="1"/>
</dbReference>
<reference evidence="6 7" key="1">
    <citation type="journal article" date="2018" name="Biotechnol. Biofuels">
        <title>Integrative visual omics of the white-rot fungus Polyporus brumalis exposes the biotechnological potential of its oxidative enzymes for delignifying raw plant biomass.</title>
        <authorList>
            <person name="Miyauchi S."/>
            <person name="Rancon A."/>
            <person name="Drula E."/>
            <person name="Hage H."/>
            <person name="Chaduli D."/>
            <person name="Favel A."/>
            <person name="Grisel S."/>
            <person name="Henrissat B."/>
            <person name="Herpoel-Gimbert I."/>
            <person name="Ruiz-Duenas F.J."/>
            <person name="Chevret D."/>
            <person name="Hainaut M."/>
            <person name="Lin J."/>
            <person name="Wang M."/>
            <person name="Pangilinan J."/>
            <person name="Lipzen A."/>
            <person name="Lesage-Meessen L."/>
            <person name="Navarro D."/>
            <person name="Riley R."/>
            <person name="Grigoriev I.V."/>
            <person name="Zhou S."/>
            <person name="Raouche S."/>
            <person name="Rosso M.N."/>
        </authorList>
    </citation>
    <scope>NUCLEOTIDE SEQUENCE [LARGE SCALE GENOMIC DNA]</scope>
    <source>
        <strain evidence="6 7">BRFM 1820</strain>
    </source>
</reference>
<evidence type="ECO:0000259" key="5">
    <source>
        <dbReference type="PROSITE" id="PS50865"/>
    </source>
</evidence>
<evidence type="ECO:0000256" key="1">
    <source>
        <dbReference type="ARBA" id="ARBA00022723"/>
    </source>
</evidence>
<name>A0A371D154_9APHY</name>
<dbReference type="STRING" id="139420.A0A371D154"/>
<dbReference type="GO" id="GO:0008270">
    <property type="term" value="F:zinc ion binding"/>
    <property type="evidence" value="ECO:0007669"/>
    <property type="project" value="UniProtKB-KW"/>
</dbReference>
<keyword evidence="2 4" id="KW-0863">Zinc-finger</keyword>
<organism evidence="6 7">
    <name type="scientific">Lentinus brumalis</name>
    <dbReference type="NCBI Taxonomy" id="2498619"/>
    <lineage>
        <taxon>Eukaryota</taxon>
        <taxon>Fungi</taxon>
        <taxon>Dikarya</taxon>
        <taxon>Basidiomycota</taxon>
        <taxon>Agaricomycotina</taxon>
        <taxon>Agaricomycetes</taxon>
        <taxon>Polyporales</taxon>
        <taxon>Polyporaceae</taxon>
        <taxon>Lentinus</taxon>
    </lineage>
</organism>
<dbReference type="GO" id="GO:0005634">
    <property type="term" value="C:nucleus"/>
    <property type="evidence" value="ECO:0007669"/>
    <property type="project" value="TreeGrafter"/>
</dbReference>
<keyword evidence="1" id="KW-0479">Metal-binding</keyword>
<dbReference type="Proteomes" id="UP000256964">
    <property type="component" value="Unassembled WGS sequence"/>
</dbReference>
<evidence type="ECO:0000256" key="4">
    <source>
        <dbReference type="PROSITE-ProRule" id="PRU00134"/>
    </source>
</evidence>
<evidence type="ECO:0000313" key="7">
    <source>
        <dbReference type="Proteomes" id="UP000256964"/>
    </source>
</evidence>
<sequence>MSTSTGKIKRMARKCNNCYVTGEEKQLFSCSKCKFQAYCSKECQRADWKKHKPMCQNNGKLESVLKEHESTATGLFYRRTLVDGMSLYELDQRLEKWVRWHHGTLMAATVQALRLPEDVTRAHTHILYAKLEPRPQAEHHGSPGKYFRVLDAEVIEMEDGLRRPSPWPESIVQLRGMCVEAERSKRGYCAAAFVECSPLYVQTVPFGSMTQNVMRNEVLHDTWKELFMDCIEEGKKPEILRGRGRPRQ</sequence>
<dbReference type="InterPro" id="IPR024119">
    <property type="entry name" value="TF_DEAF-1"/>
</dbReference>
<feature type="domain" description="MYND-type" evidence="5">
    <location>
        <begin position="15"/>
        <end position="55"/>
    </location>
</feature>
<dbReference type="OrthoDB" id="432970at2759"/>
<dbReference type="PANTHER" id="PTHR10237">
    <property type="entry name" value="DEFORMED EPIDERMAL AUTOREGULATORY FACTOR 1 HOMOLOG SUPPRESSIN"/>
    <property type="match status" value="1"/>
</dbReference>
<dbReference type="SUPFAM" id="SSF144232">
    <property type="entry name" value="HIT/MYND zinc finger-like"/>
    <property type="match status" value="1"/>
</dbReference>
<dbReference type="AlphaFoldDB" id="A0A371D154"/>
<dbReference type="PROSITE" id="PS50865">
    <property type="entry name" value="ZF_MYND_2"/>
    <property type="match status" value="1"/>
</dbReference>
<dbReference type="EMBL" id="KZ857429">
    <property type="protein sequence ID" value="RDX46262.1"/>
    <property type="molecule type" value="Genomic_DNA"/>
</dbReference>